<organism evidence="2 3">
    <name type="scientific">Puccinia graminis f. sp. tritici</name>
    <dbReference type="NCBI Taxonomy" id="56615"/>
    <lineage>
        <taxon>Eukaryota</taxon>
        <taxon>Fungi</taxon>
        <taxon>Dikarya</taxon>
        <taxon>Basidiomycota</taxon>
        <taxon>Pucciniomycotina</taxon>
        <taxon>Pucciniomycetes</taxon>
        <taxon>Pucciniales</taxon>
        <taxon>Pucciniaceae</taxon>
        <taxon>Puccinia</taxon>
    </lineage>
</organism>
<feature type="compositionally biased region" description="Low complexity" evidence="1">
    <location>
        <begin position="23"/>
        <end position="39"/>
    </location>
</feature>
<dbReference type="AlphaFoldDB" id="A0A5B0RHF1"/>
<evidence type="ECO:0000313" key="3">
    <source>
        <dbReference type="Proteomes" id="UP000325313"/>
    </source>
</evidence>
<feature type="region of interest" description="Disordered" evidence="1">
    <location>
        <begin position="1"/>
        <end position="55"/>
    </location>
</feature>
<reference evidence="2 3" key="1">
    <citation type="submission" date="2019-05" db="EMBL/GenBank/DDBJ databases">
        <title>Emergence of the Ug99 lineage of the wheat stem rust pathogen through somatic hybridization.</title>
        <authorList>
            <person name="Li F."/>
            <person name="Upadhyaya N.M."/>
            <person name="Sperschneider J."/>
            <person name="Matny O."/>
            <person name="Nguyen-Phuc H."/>
            <person name="Mago R."/>
            <person name="Raley C."/>
            <person name="Miller M.E."/>
            <person name="Silverstein K.A.T."/>
            <person name="Henningsen E."/>
            <person name="Hirsch C.D."/>
            <person name="Visser B."/>
            <person name="Pretorius Z.A."/>
            <person name="Steffenson B.J."/>
            <person name="Schwessinger B."/>
            <person name="Dodds P.N."/>
            <person name="Figueroa M."/>
        </authorList>
    </citation>
    <scope>NUCLEOTIDE SEQUENCE [LARGE SCALE GENOMIC DNA]</scope>
    <source>
        <strain evidence="2 3">Ug99</strain>
    </source>
</reference>
<protein>
    <submittedName>
        <fullName evidence="2">Uncharacterized protein</fullName>
    </submittedName>
</protein>
<feature type="compositionally biased region" description="Basic and acidic residues" evidence="1">
    <location>
        <begin position="1"/>
        <end position="13"/>
    </location>
</feature>
<dbReference type="Proteomes" id="UP000325313">
    <property type="component" value="Unassembled WGS sequence"/>
</dbReference>
<sequence>MRAQEEERRRRAESSPPSPPLSLMPRSRSASARSRFASRVPETVPSSSSSSSSSSGILPLLGLHHHFCLFFAGCGL</sequence>
<dbReference type="EMBL" id="VDEP01000180">
    <property type="protein sequence ID" value="KAA1125266.1"/>
    <property type="molecule type" value="Genomic_DNA"/>
</dbReference>
<feature type="compositionally biased region" description="Low complexity" evidence="1">
    <location>
        <begin position="46"/>
        <end position="55"/>
    </location>
</feature>
<gene>
    <name evidence="2" type="ORF">PGTUg99_002901</name>
</gene>
<proteinExistence type="predicted"/>
<name>A0A5B0RHF1_PUCGR</name>
<evidence type="ECO:0000256" key="1">
    <source>
        <dbReference type="SAM" id="MobiDB-lite"/>
    </source>
</evidence>
<accession>A0A5B0RHF1</accession>
<comment type="caution">
    <text evidence="2">The sequence shown here is derived from an EMBL/GenBank/DDBJ whole genome shotgun (WGS) entry which is preliminary data.</text>
</comment>
<evidence type="ECO:0000313" key="2">
    <source>
        <dbReference type="EMBL" id="KAA1125266.1"/>
    </source>
</evidence>